<keyword evidence="5 10" id="KW-0812">Transmembrane</keyword>
<feature type="transmembrane region" description="Helical" evidence="10">
    <location>
        <begin position="369"/>
        <end position="388"/>
    </location>
</feature>
<evidence type="ECO:0000256" key="4">
    <source>
        <dbReference type="ARBA" id="ARBA00022475"/>
    </source>
</evidence>
<evidence type="ECO:0000313" key="12">
    <source>
        <dbReference type="Proteomes" id="UP000621447"/>
    </source>
</evidence>
<organism evidence="11 12">
    <name type="scientific">Sphingomonas hominis</name>
    <dbReference type="NCBI Taxonomy" id="2741495"/>
    <lineage>
        <taxon>Bacteria</taxon>
        <taxon>Pseudomonadati</taxon>
        <taxon>Pseudomonadota</taxon>
        <taxon>Alphaproteobacteria</taxon>
        <taxon>Sphingomonadales</taxon>
        <taxon>Sphingomonadaceae</taxon>
        <taxon>Sphingomonas</taxon>
    </lineage>
</organism>
<dbReference type="PANTHER" id="PTHR43298:SF2">
    <property type="entry name" value="FMN_FAD EXPORTER YEEO-RELATED"/>
    <property type="match status" value="1"/>
</dbReference>
<evidence type="ECO:0000256" key="1">
    <source>
        <dbReference type="ARBA" id="ARBA00004429"/>
    </source>
</evidence>
<dbReference type="RefSeq" id="WP_174191973.1">
    <property type="nucleotide sequence ID" value="NZ_JABULH010000001.1"/>
</dbReference>
<keyword evidence="7" id="KW-0406">Ion transport</keyword>
<sequence length="471" mass="49228">MHAGPTTPAPLAEPRPAGWRDELIALTRLATPLVAANLLQMAVAAVDVIFVGRLGTLELAAATMGVFLFNLLLYAVIGLTSAAAPLIAAELGQRAHAVREVRRSVRMAMWVGVAASLLVMAVLANGERLLLLADQDARVAAGAGRFLDILLWSVIPGVLAGVLRTVAAALGRAGWAFPVTGLALGLSVLANWLLVFGNAGFPRLGLEGSAIASVVSLTGMAAAYLLIFAVDRRLRRFRLFGRWWRPEWSRAREIVRLGVPIMLTWLFEGALFGGAAILMGLIGVTEVAAHAVALNIAAVAFQVPFGVAQAATIRVGLAFGAGDRAWVARAGRTALGLGIGFMGVSAVAMWLAPRLFISAYIDVDAAQNAAVVPLAMQYLAVAAVFQLVDGAQAVGAGVLRGVQDTRVPMLVALFGYWVVGFGTAAALGFGTALAGTGIWIGLAAGLLVVSVLLLWRWSARERLGLLTPRLA</sequence>
<dbReference type="PANTHER" id="PTHR43298">
    <property type="entry name" value="MULTIDRUG RESISTANCE PROTEIN NORM-RELATED"/>
    <property type="match status" value="1"/>
</dbReference>
<dbReference type="Pfam" id="PF01554">
    <property type="entry name" value="MatE"/>
    <property type="match status" value="2"/>
</dbReference>
<dbReference type="Proteomes" id="UP000621447">
    <property type="component" value="Unassembled WGS sequence"/>
</dbReference>
<feature type="transmembrane region" description="Helical" evidence="10">
    <location>
        <begin position="64"/>
        <end position="87"/>
    </location>
</feature>
<keyword evidence="4" id="KW-1003">Cell membrane</keyword>
<evidence type="ECO:0000256" key="8">
    <source>
        <dbReference type="ARBA" id="ARBA00023136"/>
    </source>
</evidence>
<dbReference type="InterPro" id="IPR048279">
    <property type="entry name" value="MdtK-like"/>
</dbReference>
<dbReference type="InterPro" id="IPR050222">
    <property type="entry name" value="MATE_MdtK"/>
</dbReference>
<evidence type="ECO:0000256" key="6">
    <source>
        <dbReference type="ARBA" id="ARBA00022989"/>
    </source>
</evidence>
<keyword evidence="8 10" id="KW-0472">Membrane</keyword>
<feature type="transmembrane region" description="Helical" evidence="10">
    <location>
        <begin position="146"/>
        <end position="163"/>
    </location>
</feature>
<feature type="transmembrane region" description="Helical" evidence="10">
    <location>
        <begin position="436"/>
        <end position="455"/>
    </location>
</feature>
<keyword evidence="12" id="KW-1185">Reference proteome</keyword>
<feature type="transmembrane region" description="Helical" evidence="10">
    <location>
        <begin position="29"/>
        <end position="52"/>
    </location>
</feature>
<evidence type="ECO:0000256" key="7">
    <source>
        <dbReference type="ARBA" id="ARBA00023065"/>
    </source>
</evidence>
<comment type="subcellular location">
    <subcellularLocation>
        <location evidence="1">Cell inner membrane</location>
        <topology evidence="1">Multi-pass membrane protein</topology>
    </subcellularLocation>
</comment>
<dbReference type="CDD" id="cd13131">
    <property type="entry name" value="MATE_NorM_like"/>
    <property type="match status" value="1"/>
</dbReference>
<protein>
    <recommendedName>
        <fullName evidence="9">Multidrug-efflux transporter</fullName>
    </recommendedName>
</protein>
<evidence type="ECO:0000256" key="5">
    <source>
        <dbReference type="ARBA" id="ARBA00022692"/>
    </source>
</evidence>
<feature type="transmembrane region" description="Helical" evidence="10">
    <location>
        <begin position="288"/>
        <end position="313"/>
    </location>
</feature>
<feature type="transmembrane region" description="Helical" evidence="10">
    <location>
        <begin position="334"/>
        <end position="357"/>
    </location>
</feature>
<evidence type="ECO:0000256" key="2">
    <source>
        <dbReference type="ARBA" id="ARBA00022448"/>
    </source>
</evidence>
<keyword evidence="3" id="KW-0050">Antiport</keyword>
<feature type="transmembrane region" description="Helical" evidence="10">
    <location>
        <begin position="175"/>
        <end position="196"/>
    </location>
</feature>
<evidence type="ECO:0000256" key="10">
    <source>
        <dbReference type="SAM" id="Phobius"/>
    </source>
</evidence>
<name>A0ABX2JL95_9SPHN</name>
<keyword evidence="2" id="KW-0813">Transport</keyword>
<dbReference type="NCBIfam" id="TIGR00797">
    <property type="entry name" value="matE"/>
    <property type="match status" value="1"/>
</dbReference>
<dbReference type="EMBL" id="JABULH010000001">
    <property type="protein sequence ID" value="NTS63882.1"/>
    <property type="molecule type" value="Genomic_DNA"/>
</dbReference>
<feature type="transmembrane region" description="Helical" evidence="10">
    <location>
        <begin position="208"/>
        <end position="230"/>
    </location>
</feature>
<feature type="transmembrane region" description="Helical" evidence="10">
    <location>
        <begin position="107"/>
        <end position="126"/>
    </location>
</feature>
<accession>A0ABX2JL95</accession>
<feature type="transmembrane region" description="Helical" evidence="10">
    <location>
        <begin position="409"/>
        <end position="430"/>
    </location>
</feature>
<reference evidence="11 12" key="1">
    <citation type="submission" date="2020-06" db="EMBL/GenBank/DDBJ databases">
        <title>Sphingomonas hominis sp. nov., a member of the Sphingomonas, isolated from the hair of a 22-year-old girl.</title>
        <authorList>
            <person name="Zhang D.-F."/>
            <person name="Cui X.-W."/>
        </authorList>
    </citation>
    <scope>NUCLEOTIDE SEQUENCE [LARGE SCALE GENOMIC DNA]</scope>
    <source>
        <strain evidence="11 12">HHU CXW</strain>
    </source>
</reference>
<evidence type="ECO:0000256" key="9">
    <source>
        <dbReference type="ARBA" id="ARBA00031636"/>
    </source>
</evidence>
<keyword evidence="6 10" id="KW-1133">Transmembrane helix</keyword>
<gene>
    <name evidence="11" type="ORF">HRV97_01740</name>
</gene>
<evidence type="ECO:0000256" key="3">
    <source>
        <dbReference type="ARBA" id="ARBA00022449"/>
    </source>
</evidence>
<dbReference type="InterPro" id="IPR002528">
    <property type="entry name" value="MATE_fam"/>
</dbReference>
<comment type="caution">
    <text evidence="11">The sequence shown here is derived from an EMBL/GenBank/DDBJ whole genome shotgun (WGS) entry which is preliminary data.</text>
</comment>
<proteinExistence type="predicted"/>
<feature type="transmembrane region" description="Helical" evidence="10">
    <location>
        <begin position="254"/>
        <end position="282"/>
    </location>
</feature>
<dbReference type="PIRSF" id="PIRSF006603">
    <property type="entry name" value="DinF"/>
    <property type="match status" value="1"/>
</dbReference>
<evidence type="ECO:0000313" key="11">
    <source>
        <dbReference type="EMBL" id="NTS63882.1"/>
    </source>
</evidence>